<keyword evidence="5 6" id="KW-0472">Membrane</keyword>
<keyword evidence="3 6" id="KW-0812">Transmembrane</keyword>
<evidence type="ECO:0000313" key="7">
    <source>
        <dbReference type="EMBL" id="EDW92344.1"/>
    </source>
</evidence>
<feature type="transmembrane region" description="Helical" evidence="6">
    <location>
        <begin position="283"/>
        <end position="303"/>
    </location>
</feature>
<name>B4P9N6_DROYA</name>
<reference evidence="7 8" key="1">
    <citation type="journal article" date="2007" name="Nature">
        <title>Evolution of genes and genomes on the Drosophila phylogeny.</title>
        <authorList>
            <consortium name="Drosophila 12 Genomes Consortium"/>
            <person name="Clark A.G."/>
            <person name="Eisen M.B."/>
            <person name="Smith D.R."/>
            <person name="Bergman C.M."/>
            <person name="Oliver B."/>
            <person name="Markow T.A."/>
            <person name="Kaufman T.C."/>
            <person name="Kellis M."/>
            <person name="Gelbart W."/>
            <person name="Iyer V.N."/>
            <person name="Pollard D.A."/>
            <person name="Sackton T.B."/>
            <person name="Larracuente A.M."/>
            <person name="Singh N.D."/>
            <person name="Abad J.P."/>
            <person name="Abt D.N."/>
            <person name="Adryan B."/>
            <person name="Aguade M."/>
            <person name="Akashi H."/>
            <person name="Anderson W.W."/>
            <person name="Aquadro C.F."/>
            <person name="Ardell D.H."/>
            <person name="Arguello R."/>
            <person name="Artieri C.G."/>
            <person name="Barbash D.A."/>
            <person name="Barker D."/>
            <person name="Barsanti P."/>
            <person name="Batterham P."/>
            <person name="Batzoglou S."/>
            <person name="Begun D."/>
            <person name="Bhutkar A."/>
            <person name="Blanco E."/>
            <person name="Bosak S.A."/>
            <person name="Bradley R.K."/>
            <person name="Brand A.D."/>
            <person name="Brent M.R."/>
            <person name="Brooks A.N."/>
            <person name="Brown R.H."/>
            <person name="Butlin R.K."/>
            <person name="Caggese C."/>
            <person name="Calvi B.R."/>
            <person name="Bernardo de Carvalho A."/>
            <person name="Caspi A."/>
            <person name="Castrezana S."/>
            <person name="Celniker S.E."/>
            <person name="Chang J.L."/>
            <person name="Chapple C."/>
            <person name="Chatterji S."/>
            <person name="Chinwalla A."/>
            <person name="Civetta A."/>
            <person name="Clifton S.W."/>
            <person name="Comeron J.M."/>
            <person name="Costello J.C."/>
            <person name="Coyne J.A."/>
            <person name="Daub J."/>
            <person name="David R.G."/>
            <person name="Delcher A.L."/>
            <person name="Delehaunty K."/>
            <person name="Do C.B."/>
            <person name="Ebling H."/>
            <person name="Edwards K."/>
            <person name="Eickbush T."/>
            <person name="Evans J.D."/>
            <person name="Filipski A."/>
            <person name="Findeiss S."/>
            <person name="Freyhult E."/>
            <person name="Fulton L."/>
            <person name="Fulton R."/>
            <person name="Garcia A.C."/>
            <person name="Gardiner A."/>
            <person name="Garfield D.A."/>
            <person name="Garvin B.E."/>
            <person name="Gibson G."/>
            <person name="Gilbert D."/>
            <person name="Gnerre S."/>
            <person name="Godfrey J."/>
            <person name="Good R."/>
            <person name="Gotea V."/>
            <person name="Gravely B."/>
            <person name="Greenberg A.J."/>
            <person name="Griffiths-Jones S."/>
            <person name="Gross S."/>
            <person name="Guigo R."/>
            <person name="Gustafson E.A."/>
            <person name="Haerty W."/>
            <person name="Hahn M.W."/>
            <person name="Halligan D.L."/>
            <person name="Halpern A.L."/>
            <person name="Halter G.M."/>
            <person name="Han M.V."/>
            <person name="Heger A."/>
            <person name="Hillier L."/>
            <person name="Hinrichs A.S."/>
            <person name="Holmes I."/>
            <person name="Hoskins R.A."/>
            <person name="Hubisz M.J."/>
            <person name="Hultmark D."/>
            <person name="Huntley M.A."/>
            <person name="Jaffe D.B."/>
            <person name="Jagadeeshan S."/>
            <person name="Jeck W.R."/>
            <person name="Johnson J."/>
            <person name="Jones C.D."/>
            <person name="Jordan W.C."/>
            <person name="Karpen G.H."/>
            <person name="Kataoka E."/>
            <person name="Keightley P.D."/>
            <person name="Kheradpour P."/>
            <person name="Kirkness E.F."/>
            <person name="Koerich L.B."/>
            <person name="Kristiansen K."/>
            <person name="Kudrna D."/>
            <person name="Kulathinal R.J."/>
            <person name="Kumar S."/>
            <person name="Kwok R."/>
            <person name="Lander E."/>
            <person name="Langley C.H."/>
            <person name="Lapoint R."/>
            <person name="Lazzaro B.P."/>
            <person name="Lee S.J."/>
            <person name="Levesque L."/>
            <person name="Li R."/>
            <person name="Lin C.F."/>
            <person name="Lin M.F."/>
            <person name="Lindblad-Toh K."/>
            <person name="Llopart A."/>
            <person name="Long M."/>
            <person name="Low L."/>
            <person name="Lozovsky E."/>
            <person name="Lu J."/>
            <person name="Luo M."/>
            <person name="Machado C.A."/>
            <person name="Makalowski W."/>
            <person name="Marzo M."/>
            <person name="Matsuda M."/>
            <person name="Matzkin L."/>
            <person name="McAllister B."/>
            <person name="McBride C.S."/>
            <person name="McKernan B."/>
            <person name="McKernan K."/>
            <person name="Mendez-Lago M."/>
            <person name="Minx P."/>
            <person name="Mollenhauer M.U."/>
            <person name="Montooth K."/>
            <person name="Mount S.M."/>
            <person name="Mu X."/>
            <person name="Myers E."/>
            <person name="Negre B."/>
            <person name="Newfeld S."/>
            <person name="Nielsen R."/>
            <person name="Noor M.A."/>
            <person name="O'Grady P."/>
            <person name="Pachter L."/>
            <person name="Papaceit M."/>
            <person name="Parisi M.J."/>
            <person name="Parisi M."/>
            <person name="Parts L."/>
            <person name="Pedersen J.S."/>
            <person name="Pesole G."/>
            <person name="Phillippy A.M."/>
            <person name="Ponting C.P."/>
            <person name="Pop M."/>
            <person name="Porcelli D."/>
            <person name="Powell J.R."/>
            <person name="Prohaska S."/>
            <person name="Pruitt K."/>
            <person name="Puig M."/>
            <person name="Quesneville H."/>
            <person name="Ram K.R."/>
            <person name="Rand D."/>
            <person name="Rasmussen M.D."/>
            <person name="Reed L.K."/>
            <person name="Reenan R."/>
            <person name="Reily A."/>
            <person name="Remington K.A."/>
            <person name="Rieger T.T."/>
            <person name="Ritchie M.G."/>
            <person name="Robin C."/>
            <person name="Rogers Y.H."/>
            <person name="Rohde C."/>
            <person name="Rozas J."/>
            <person name="Rubenfield M.J."/>
            <person name="Ruiz A."/>
            <person name="Russo S."/>
            <person name="Salzberg S.L."/>
            <person name="Sanchez-Gracia A."/>
            <person name="Saranga D.J."/>
            <person name="Sato H."/>
            <person name="Schaeffer S.W."/>
            <person name="Schatz M.C."/>
            <person name="Schlenke T."/>
            <person name="Schwartz R."/>
            <person name="Segarra C."/>
            <person name="Singh R.S."/>
            <person name="Sirot L."/>
            <person name="Sirota M."/>
            <person name="Sisneros N.B."/>
            <person name="Smith C.D."/>
            <person name="Smith T.F."/>
            <person name="Spieth J."/>
            <person name="Stage D.E."/>
            <person name="Stark A."/>
            <person name="Stephan W."/>
            <person name="Strausberg R.L."/>
            <person name="Strempel S."/>
            <person name="Sturgill D."/>
            <person name="Sutton G."/>
            <person name="Sutton G.G."/>
            <person name="Tao W."/>
            <person name="Teichmann S."/>
            <person name="Tobari Y.N."/>
            <person name="Tomimura Y."/>
            <person name="Tsolas J.M."/>
            <person name="Valente V.L."/>
            <person name="Venter E."/>
            <person name="Venter J.C."/>
            <person name="Vicario S."/>
            <person name="Vieira F.G."/>
            <person name="Vilella A.J."/>
            <person name="Villasante A."/>
            <person name="Walenz B."/>
            <person name="Wang J."/>
            <person name="Wasserman M."/>
            <person name="Watts T."/>
            <person name="Wilson D."/>
            <person name="Wilson R.K."/>
            <person name="Wing R.A."/>
            <person name="Wolfner M.F."/>
            <person name="Wong A."/>
            <person name="Wong G.K."/>
            <person name="Wu C.I."/>
            <person name="Wu G."/>
            <person name="Yamamoto D."/>
            <person name="Yang H.P."/>
            <person name="Yang S.P."/>
            <person name="Yorke J.A."/>
            <person name="Yoshida K."/>
            <person name="Zdobnov E."/>
            <person name="Zhang P."/>
            <person name="Zhang Y."/>
            <person name="Zimin A.V."/>
            <person name="Baldwin J."/>
            <person name="Abdouelleil A."/>
            <person name="Abdulkadir J."/>
            <person name="Abebe A."/>
            <person name="Abera B."/>
            <person name="Abreu J."/>
            <person name="Acer S.C."/>
            <person name="Aftuck L."/>
            <person name="Alexander A."/>
            <person name="An P."/>
            <person name="Anderson E."/>
            <person name="Anderson S."/>
            <person name="Arachi H."/>
            <person name="Azer M."/>
            <person name="Bachantsang P."/>
            <person name="Barry A."/>
            <person name="Bayul T."/>
            <person name="Berlin A."/>
            <person name="Bessette D."/>
            <person name="Bloom T."/>
            <person name="Blye J."/>
            <person name="Boguslavskiy L."/>
            <person name="Bonnet C."/>
            <person name="Boukhgalter B."/>
            <person name="Bourzgui I."/>
            <person name="Brown A."/>
            <person name="Cahill P."/>
            <person name="Channer S."/>
            <person name="Cheshatsang Y."/>
            <person name="Chuda L."/>
            <person name="Citroen M."/>
            <person name="Collymore A."/>
            <person name="Cooke P."/>
            <person name="Costello M."/>
            <person name="D'Aco K."/>
            <person name="Daza R."/>
            <person name="De Haan G."/>
            <person name="DeGray S."/>
            <person name="DeMaso C."/>
            <person name="Dhargay N."/>
            <person name="Dooley K."/>
            <person name="Dooley E."/>
            <person name="Doricent M."/>
            <person name="Dorje P."/>
            <person name="Dorjee K."/>
            <person name="Dupes A."/>
            <person name="Elong R."/>
            <person name="Falk J."/>
            <person name="Farina A."/>
            <person name="Faro S."/>
            <person name="Ferguson D."/>
            <person name="Fisher S."/>
            <person name="Foley C.D."/>
            <person name="Franke A."/>
            <person name="Friedrich D."/>
            <person name="Gadbois L."/>
            <person name="Gearin G."/>
            <person name="Gearin C.R."/>
            <person name="Giannoukos G."/>
            <person name="Goode T."/>
            <person name="Graham J."/>
            <person name="Grandbois E."/>
            <person name="Grewal S."/>
            <person name="Gyaltsen K."/>
            <person name="Hafez N."/>
            <person name="Hagos B."/>
            <person name="Hall J."/>
            <person name="Henson C."/>
            <person name="Hollinger A."/>
            <person name="Honan T."/>
            <person name="Huard M.D."/>
            <person name="Hughes L."/>
            <person name="Hurhula B."/>
            <person name="Husby M.E."/>
            <person name="Kamat A."/>
            <person name="Kanga B."/>
            <person name="Kashin S."/>
            <person name="Khazanovich D."/>
            <person name="Kisner P."/>
            <person name="Lance K."/>
            <person name="Lara M."/>
            <person name="Lee W."/>
            <person name="Lennon N."/>
            <person name="Letendre F."/>
            <person name="LeVine R."/>
            <person name="Lipovsky A."/>
            <person name="Liu X."/>
            <person name="Liu J."/>
            <person name="Liu S."/>
            <person name="Lokyitsang T."/>
            <person name="Lokyitsang Y."/>
            <person name="Lubonja R."/>
            <person name="Lui A."/>
            <person name="MacDonald P."/>
            <person name="Magnisalis V."/>
            <person name="Maru K."/>
            <person name="Matthews C."/>
            <person name="McCusker W."/>
            <person name="McDonough S."/>
            <person name="Mehta T."/>
            <person name="Meldrim J."/>
            <person name="Meneus L."/>
            <person name="Mihai O."/>
            <person name="Mihalev A."/>
            <person name="Mihova T."/>
            <person name="Mittelman R."/>
            <person name="Mlenga V."/>
            <person name="Montmayeur A."/>
            <person name="Mulrain L."/>
            <person name="Navidi A."/>
            <person name="Naylor J."/>
            <person name="Negash T."/>
            <person name="Nguyen T."/>
            <person name="Nguyen N."/>
            <person name="Nicol R."/>
            <person name="Norbu C."/>
            <person name="Norbu N."/>
            <person name="Novod N."/>
            <person name="O'Neill B."/>
            <person name="Osman S."/>
            <person name="Markiewicz E."/>
            <person name="Oyono O.L."/>
            <person name="Patti C."/>
            <person name="Phunkhang P."/>
            <person name="Pierre F."/>
            <person name="Priest M."/>
            <person name="Raghuraman S."/>
            <person name="Rege F."/>
            <person name="Reyes R."/>
            <person name="Rise C."/>
            <person name="Rogov P."/>
            <person name="Ross K."/>
            <person name="Ryan E."/>
            <person name="Settipalli S."/>
            <person name="Shea T."/>
            <person name="Sherpa N."/>
            <person name="Shi L."/>
            <person name="Shih D."/>
            <person name="Sparrow T."/>
            <person name="Spaulding J."/>
            <person name="Stalker J."/>
            <person name="Stange-Thomann N."/>
            <person name="Stavropoulos S."/>
            <person name="Stone C."/>
            <person name="Strader C."/>
            <person name="Tesfaye S."/>
            <person name="Thomson T."/>
            <person name="Thoulutsang Y."/>
            <person name="Thoulutsang D."/>
            <person name="Topham K."/>
            <person name="Topping I."/>
            <person name="Tsamla T."/>
            <person name="Vassiliev H."/>
            <person name="Vo A."/>
            <person name="Wangchuk T."/>
            <person name="Wangdi T."/>
            <person name="Weiand M."/>
            <person name="Wilkinson J."/>
            <person name="Wilson A."/>
            <person name="Yadav S."/>
            <person name="Young G."/>
            <person name="Yu Q."/>
            <person name="Zembek L."/>
            <person name="Zhong D."/>
            <person name="Zimmer A."/>
            <person name="Zwirko Z."/>
            <person name="Jaffe D.B."/>
            <person name="Alvarez P."/>
            <person name="Brockman W."/>
            <person name="Butler J."/>
            <person name="Chin C."/>
            <person name="Gnerre S."/>
            <person name="Grabherr M."/>
            <person name="Kleber M."/>
            <person name="Mauceli E."/>
            <person name="MacCallum I."/>
        </authorList>
    </citation>
    <scope>NUCLEOTIDE SEQUENCE [LARGE SCALE GENOMIC DNA]</scope>
    <source>
        <strain evidence="8">Tai18E2 / Tucson 14021-0261.01</strain>
    </source>
</reference>
<dbReference type="GO" id="GO:0007165">
    <property type="term" value="P:signal transduction"/>
    <property type="evidence" value="ECO:0007669"/>
    <property type="project" value="UniProtKB-KW"/>
</dbReference>
<gene>
    <name evidence="7" type="primary">Dyak\GE11557</name>
    <name evidence="7" type="synonym">dyak_GLEANR_11879</name>
    <name evidence="7" type="synonym">GE11557</name>
    <name evidence="7" type="ORF">Dyak_GE11557</name>
</gene>
<feature type="transmembrane region" description="Helical" evidence="6">
    <location>
        <begin position="161"/>
        <end position="182"/>
    </location>
</feature>
<comment type="function">
    <text evidence="6">Gustatory receptor which mediates acceptance or avoidance behavior, depending on its substrates.</text>
</comment>
<dbReference type="EMBL" id="CM000158">
    <property type="protein sequence ID" value="EDW92344.1"/>
    <property type="molecule type" value="Genomic_DNA"/>
</dbReference>
<feature type="transmembrane region" description="Helical" evidence="6">
    <location>
        <begin position="251"/>
        <end position="271"/>
    </location>
</feature>
<feature type="transmembrane region" description="Helical" evidence="6">
    <location>
        <begin position="362"/>
        <end position="381"/>
    </location>
</feature>
<organism evidence="7 8">
    <name type="scientific">Drosophila yakuba</name>
    <name type="common">Fruit fly</name>
    <dbReference type="NCBI Taxonomy" id="7245"/>
    <lineage>
        <taxon>Eukaryota</taxon>
        <taxon>Metazoa</taxon>
        <taxon>Ecdysozoa</taxon>
        <taxon>Arthropoda</taxon>
        <taxon>Hexapoda</taxon>
        <taxon>Insecta</taxon>
        <taxon>Pterygota</taxon>
        <taxon>Neoptera</taxon>
        <taxon>Endopterygota</taxon>
        <taxon>Diptera</taxon>
        <taxon>Brachycera</taxon>
        <taxon>Muscomorpha</taxon>
        <taxon>Ephydroidea</taxon>
        <taxon>Drosophilidae</taxon>
        <taxon>Drosophila</taxon>
        <taxon>Sophophora</taxon>
    </lineage>
</organism>
<proteinExistence type="inferred from homology"/>
<protein>
    <recommendedName>
        <fullName evidence="6">Gustatory receptor</fullName>
    </recommendedName>
</protein>
<keyword evidence="6" id="KW-0807">Transducer</keyword>
<feature type="transmembrane region" description="Helical" evidence="6">
    <location>
        <begin position="64"/>
        <end position="85"/>
    </location>
</feature>
<evidence type="ECO:0000256" key="3">
    <source>
        <dbReference type="ARBA" id="ARBA00022692"/>
    </source>
</evidence>
<dbReference type="KEGG" id="dya:Dyak_GE11557"/>
<sequence>MDTSYWENLLLTINRFFGVYPSGKRGVLRWIHSLWSLFLLLYIWIGSIVKCLEFTTEIPTIEKLLYLMEFPGNMTTIAILVYYAILNRPLAHGVEFQIDCIISGLKGKAKRLVYKRQGQRTLHLMVTTAIFHGLCVLVDVVNYKFDFSTTWSSNSVYNLPAIMMSLGVLQYALPVHFLWLVLDQMRMCLKELKLQQRPPQGTTKLDARYESAFAALVDVGGGSALMIEEMRSACNLIELVHNKYLSRFGPFLVLNLINSLISICVEFYLIFNFFETPLWEETVLLVYRLLWLTMHGGRIWFILAVNEQILEQKCNLCQVLNELEVCSARLERTINRFLLQLQRSIDQPLEACGIVTLDTRSLGGFIGVLMAIVIFLIQIGLGNKSLMGVALNRSNWVYV</sequence>
<evidence type="ECO:0000256" key="2">
    <source>
        <dbReference type="ARBA" id="ARBA00022475"/>
    </source>
</evidence>
<accession>B4P9N6</accession>
<keyword evidence="6" id="KW-0675">Receptor</keyword>
<keyword evidence="4 6" id="KW-1133">Transmembrane helix</keyword>
<dbReference type="InterPro" id="IPR013604">
    <property type="entry name" value="7TM_chemorcpt"/>
</dbReference>
<evidence type="ECO:0000256" key="1">
    <source>
        <dbReference type="ARBA" id="ARBA00004651"/>
    </source>
</evidence>
<dbReference type="OMA" id="CGSHLER"/>
<reference evidence="7 8" key="2">
    <citation type="journal article" date="2007" name="PLoS Biol.">
        <title>Principles of genome evolution in the Drosophila melanogaster species group.</title>
        <authorList>
            <person name="Ranz J.M."/>
            <person name="Maurin D."/>
            <person name="Chan Y.S."/>
            <person name="von Grotthuss M."/>
            <person name="Hillier L.W."/>
            <person name="Roote J."/>
            <person name="Ashburner M."/>
            <person name="Bergman C.M."/>
        </authorList>
    </citation>
    <scope>NUCLEOTIDE SEQUENCE [LARGE SCALE GENOMIC DNA]</scope>
    <source>
        <strain evidence="8">Tai18E2 / Tucson 14021-0261.01</strain>
    </source>
</reference>
<dbReference type="HOGENOM" id="CLU_682010_0_0_1"/>
<evidence type="ECO:0000313" key="8">
    <source>
        <dbReference type="Proteomes" id="UP000002282"/>
    </source>
</evidence>
<dbReference type="Pfam" id="PF08395">
    <property type="entry name" value="7tm_7"/>
    <property type="match status" value="1"/>
</dbReference>
<dbReference type="GO" id="GO:0005886">
    <property type="term" value="C:plasma membrane"/>
    <property type="evidence" value="ECO:0007669"/>
    <property type="project" value="UniProtKB-SubCell"/>
</dbReference>
<comment type="subcellular location">
    <subcellularLocation>
        <location evidence="1 6">Cell membrane</location>
        <topology evidence="1 6">Multi-pass membrane protein</topology>
    </subcellularLocation>
</comment>
<feature type="transmembrane region" description="Helical" evidence="6">
    <location>
        <begin position="30"/>
        <end position="52"/>
    </location>
</feature>
<dbReference type="eggNOG" id="KOG4294">
    <property type="taxonomic scope" value="Eukaryota"/>
</dbReference>
<dbReference type="PhylomeDB" id="B4P9N6"/>
<keyword evidence="8" id="KW-1185">Reference proteome</keyword>
<evidence type="ECO:0000256" key="4">
    <source>
        <dbReference type="ARBA" id="ARBA00022989"/>
    </source>
</evidence>
<dbReference type="Proteomes" id="UP000002282">
    <property type="component" value="Chromosome 2R"/>
</dbReference>
<evidence type="ECO:0000256" key="6">
    <source>
        <dbReference type="RuleBase" id="RU363108"/>
    </source>
</evidence>
<dbReference type="AlphaFoldDB" id="B4P9N6"/>
<keyword evidence="2 6" id="KW-1003">Cell membrane</keyword>
<dbReference type="OrthoDB" id="7883700at2759"/>
<comment type="similarity">
    <text evidence="6">Belongs to the insect chemoreceptor superfamily. Gustatory receptor (GR) family.</text>
</comment>
<dbReference type="GO" id="GO:0050909">
    <property type="term" value="P:sensory perception of taste"/>
    <property type="evidence" value="ECO:0007669"/>
    <property type="project" value="InterPro"/>
</dbReference>
<feature type="transmembrane region" description="Helical" evidence="6">
    <location>
        <begin position="121"/>
        <end position="141"/>
    </location>
</feature>
<evidence type="ECO:0000256" key="5">
    <source>
        <dbReference type="ARBA" id="ARBA00023136"/>
    </source>
</evidence>